<evidence type="ECO:0000313" key="2">
    <source>
        <dbReference type="RefSeq" id="XP_031418387.1"/>
    </source>
</evidence>
<reference evidence="2" key="1">
    <citation type="submission" date="2025-08" db="UniProtKB">
        <authorList>
            <consortium name="RefSeq"/>
        </authorList>
    </citation>
    <scope>IDENTIFICATION</scope>
</reference>
<dbReference type="OrthoDB" id="8940309at2759"/>
<sequence length="253" mass="28435">MSRSADAALVKDNMKATFGHRQEMVHNPEMSSVVIDLFPRFMDTPGLVSQDFTMLFGEEVSGRFLSQWQTFYKPRIIADCKRLPHSTHMNSLLSSLSQPSDWSDDWDSDLATILLLLHLLPPTSQGKKHKKISASEAGDRLVKFMRTGQSMANVLIGSQPAAPFLLCVGERKSSIQNYFIVMEQKAIPCEANTTVAALDELFKTHFVFGLSYDEPLCNLFTFVQTTMYGIDVGTAKESPRVREIRARLLNNSH</sequence>
<dbReference type="AlphaFoldDB" id="A0A6P8F5I7"/>
<keyword evidence="1" id="KW-1185">Reference proteome</keyword>
<dbReference type="GeneID" id="116219321"/>
<dbReference type="RefSeq" id="XP_031418387.1">
    <property type="nucleotide sequence ID" value="XM_031562527.2"/>
</dbReference>
<protein>
    <submittedName>
        <fullName evidence="2">Uncharacterized protein LOC116219321</fullName>
    </submittedName>
</protein>
<evidence type="ECO:0000313" key="1">
    <source>
        <dbReference type="Proteomes" id="UP000515152"/>
    </source>
</evidence>
<organism evidence="1 2">
    <name type="scientific">Clupea harengus</name>
    <name type="common">Atlantic herring</name>
    <dbReference type="NCBI Taxonomy" id="7950"/>
    <lineage>
        <taxon>Eukaryota</taxon>
        <taxon>Metazoa</taxon>
        <taxon>Chordata</taxon>
        <taxon>Craniata</taxon>
        <taxon>Vertebrata</taxon>
        <taxon>Euteleostomi</taxon>
        <taxon>Actinopterygii</taxon>
        <taxon>Neopterygii</taxon>
        <taxon>Teleostei</taxon>
        <taxon>Clupei</taxon>
        <taxon>Clupeiformes</taxon>
        <taxon>Clupeoidei</taxon>
        <taxon>Clupeidae</taxon>
        <taxon>Clupea</taxon>
    </lineage>
</organism>
<name>A0A6P8F5I7_CLUHA</name>
<proteinExistence type="predicted"/>
<accession>A0A6P8F5I7</accession>
<dbReference type="Proteomes" id="UP000515152">
    <property type="component" value="Chromosome 24"/>
</dbReference>
<gene>
    <name evidence="2" type="primary">LOC116219321</name>
</gene>
<dbReference type="PANTHER" id="PTHR31025:SF29">
    <property type="entry name" value="SI:CH211-196P9.1"/>
    <property type="match status" value="1"/>
</dbReference>
<dbReference type="KEGG" id="char:116219321"/>
<dbReference type="PANTHER" id="PTHR31025">
    <property type="entry name" value="SI:CH211-196P9.1-RELATED"/>
    <property type="match status" value="1"/>
</dbReference>